<evidence type="ECO:0000256" key="4">
    <source>
        <dbReference type="SAM" id="SignalP"/>
    </source>
</evidence>
<dbReference type="SUPFAM" id="SSF53807">
    <property type="entry name" value="Helical backbone' metal receptor"/>
    <property type="match status" value="1"/>
</dbReference>
<evidence type="ECO:0000313" key="6">
    <source>
        <dbReference type="Proteomes" id="UP000292858"/>
    </source>
</evidence>
<keyword evidence="1 3" id="KW-0813">Transport</keyword>
<dbReference type="EMBL" id="SIJL01000030">
    <property type="protein sequence ID" value="TBH14864.1"/>
    <property type="molecule type" value="Genomic_DNA"/>
</dbReference>
<sequence>MRWISLVFLGLSWAAAQVQVAATTTVLADLVREVGGGRVRVESVVPLGADPHAFDLRPSTALQVSRARLLFANGLGLEPYLPRLRALLPQGARVVELAPRMPEPICGLLGLRERGVHLHGDCDPHMWLDPRYGVGYAEAIAEELARLDPGGREVFRRNLDRLRQRVLEEDRRLEACLAGRQPRVVVQHLSLLYLARRYGLEVVGALRDHHGADLGVRGRVALLREAELGGVDLVVAEPQLDPAPMRRLAEELGARLIVLYTDALDRRVPTYLDLLRWNRERLCEALAN</sequence>
<dbReference type="Pfam" id="PF01297">
    <property type="entry name" value="ZnuA"/>
    <property type="match status" value="1"/>
</dbReference>
<dbReference type="GO" id="GO:0030001">
    <property type="term" value="P:metal ion transport"/>
    <property type="evidence" value="ECO:0007669"/>
    <property type="project" value="InterPro"/>
</dbReference>
<reference evidence="5 6" key="1">
    <citation type="submission" date="2019-02" db="EMBL/GenBank/DDBJ databases">
        <title>Thermus sp. a novel from hot spring.</title>
        <authorList>
            <person name="Zhao Z."/>
        </authorList>
    </citation>
    <scope>NUCLEOTIDE SEQUENCE [LARGE SCALE GENOMIC DNA]</scope>
    <source>
        <strain evidence="5 6">CFH 72773T</strain>
    </source>
</reference>
<gene>
    <name evidence="5" type="ORF">ETP66_11545</name>
</gene>
<dbReference type="OrthoDB" id="9810636at2"/>
<dbReference type="RefSeq" id="WP_130842741.1">
    <property type="nucleotide sequence ID" value="NZ_SIJL01000030.1"/>
</dbReference>
<keyword evidence="2 4" id="KW-0732">Signal</keyword>
<dbReference type="InterPro" id="IPR006128">
    <property type="entry name" value="Lipoprotein_PsaA-like"/>
</dbReference>
<dbReference type="Proteomes" id="UP000292858">
    <property type="component" value="Unassembled WGS sequence"/>
</dbReference>
<dbReference type="PRINTS" id="PR00691">
    <property type="entry name" value="ADHESINB"/>
</dbReference>
<dbReference type="InterPro" id="IPR050492">
    <property type="entry name" value="Bact_metal-bind_prot9"/>
</dbReference>
<dbReference type="PRINTS" id="PR00690">
    <property type="entry name" value="ADHESNFAMILY"/>
</dbReference>
<feature type="signal peptide" evidence="4">
    <location>
        <begin position="1"/>
        <end position="21"/>
    </location>
</feature>
<evidence type="ECO:0000256" key="2">
    <source>
        <dbReference type="ARBA" id="ARBA00022729"/>
    </source>
</evidence>
<protein>
    <submittedName>
        <fullName evidence="5">Zinc ABC transporter substrate-binding protein</fullName>
    </submittedName>
</protein>
<dbReference type="PANTHER" id="PTHR42953">
    <property type="entry name" value="HIGH-AFFINITY ZINC UPTAKE SYSTEM PROTEIN ZNUA-RELATED"/>
    <property type="match status" value="1"/>
</dbReference>
<evidence type="ECO:0000313" key="5">
    <source>
        <dbReference type="EMBL" id="TBH14864.1"/>
    </source>
</evidence>
<dbReference type="Gene3D" id="3.40.50.1980">
    <property type="entry name" value="Nitrogenase molybdenum iron protein domain"/>
    <property type="match status" value="2"/>
</dbReference>
<dbReference type="GO" id="GO:0007155">
    <property type="term" value="P:cell adhesion"/>
    <property type="evidence" value="ECO:0007669"/>
    <property type="project" value="InterPro"/>
</dbReference>
<dbReference type="InterPro" id="IPR006127">
    <property type="entry name" value="ZnuA-like"/>
</dbReference>
<dbReference type="GO" id="GO:0046872">
    <property type="term" value="F:metal ion binding"/>
    <property type="evidence" value="ECO:0007669"/>
    <property type="project" value="InterPro"/>
</dbReference>
<accession>A0A4Q9AY58</accession>
<comment type="similarity">
    <text evidence="3">Belongs to the bacterial solute-binding protein 9 family.</text>
</comment>
<feature type="chain" id="PRO_5020757992" evidence="4">
    <location>
        <begin position="22"/>
        <end position="288"/>
    </location>
</feature>
<dbReference type="InterPro" id="IPR006129">
    <property type="entry name" value="AdhesinB"/>
</dbReference>
<organism evidence="5 6">
    <name type="scientific">Thermus thermamylovorans</name>
    <dbReference type="NCBI Taxonomy" id="2509362"/>
    <lineage>
        <taxon>Bacteria</taxon>
        <taxon>Thermotogati</taxon>
        <taxon>Deinococcota</taxon>
        <taxon>Deinococci</taxon>
        <taxon>Thermales</taxon>
        <taxon>Thermaceae</taxon>
        <taxon>Thermus</taxon>
    </lineage>
</organism>
<evidence type="ECO:0000256" key="3">
    <source>
        <dbReference type="RuleBase" id="RU003512"/>
    </source>
</evidence>
<evidence type="ECO:0000256" key="1">
    <source>
        <dbReference type="ARBA" id="ARBA00022448"/>
    </source>
</evidence>
<proteinExistence type="inferred from homology"/>
<name>A0A4Q9AY58_9DEIN</name>
<comment type="caution">
    <text evidence="5">The sequence shown here is derived from an EMBL/GenBank/DDBJ whole genome shotgun (WGS) entry which is preliminary data.</text>
</comment>
<dbReference type="AlphaFoldDB" id="A0A4Q9AY58"/>
<keyword evidence="6" id="KW-1185">Reference proteome</keyword>